<dbReference type="InterPro" id="IPR047057">
    <property type="entry name" value="MerR_fam"/>
</dbReference>
<dbReference type="EMBL" id="WEID01000115">
    <property type="protein sequence ID" value="KAB8126153.1"/>
    <property type="molecule type" value="Genomic_DNA"/>
</dbReference>
<organism evidence="3 4">
    <name type="scientific">Gracilibacillus oryzae</name>
    <dbReference type="NCBI Taxonomy" id="1672701"/>
    <lineage>
        <taxon>Bacteria</taxon>
        <taxon>Bacillati</taxon>
        <taxon>Bacillota</taxon>
        <taxon>Bacilli</taxon>
        <taxon>Bacillales</taxon>
        <taxon>Bacillaceae</taxon>
        <taxon>Gracilibacillus</taxon>
    </lineage>
</organism>
<dbReference type="PANTHER" id="PTHR30204:SF98">
    <property type="entry name" value="HTH-TYPE TRANSCRIPTIONAL REGULATOR ADHR"/>
    <property type="match status" value="1"/>
</dbReference>
<dbReference type="InterPro" id="IPR009061">
    <property type="entry name" value="DNA-bd_dom_put_sf"/>
</dbReference>
<proteinExistence type="predicted"/>
<name>A0A7C8L0Z5_9BACI</name>
<protein>
    <submittedName>
        <fullName evidence="3">MerR family transcriptional regulator</fullName>
    </submittedName>
</protein>
<dbReference type="GO" id="GO:0003677">
    <property type="term" value="F:DNA binding"/>
    <property type="evidence" value="ECO:0007669"/>
    <property type="project" value="UniProtKB-KW"/>
</dbReference>
<dbReference type="AlphaFoldDB" id="A0A7C8L0Z5"/>
<reference evidence="3 4" key="1">
    <citation type="submission" date="2019-10" db="EMBL/GenBank/DDBJ databases">
        <title>Gracilibacillus sp. nov. isolated from rice seeds.</title>
        <authorList>
            <person name="He S."/>
        </authorList>
    </citation>
    <scope>NUCLEOTIDE SEQUENCE [LARGE SCALE GENOMIC DNA]</scope>
    <source>
        <strain evidence="3 4">TD8</strain>
    </source>
</reference>
<dbReference type="PRINTS" id="PR00040">
    <property type="entry name" value="HTHMERR"/>
</dbReference>
<dbReference type="Proteomes" id="UP000480246">
    <property type="component" value="Unassembled WGS sequence"/>
</dbReference>
<accession>A0A7C8L0Z5</accession>
<dbReference type="Gene3D" id="1.10.1660.10">
    <property type="match status" value="1"/>
</dbReference>
<dbReference type="Pfam" id="PF13411">
    <property type="entry name" value="MerR_1"/>
    <property type="match status" value="1"/>
</dbReference>
<dbReference type="InterPro" id="IPR000551">
    <property type="entry name" value="MerR-type_HTH_dom"/>
</dbReference>
<dbReference type="OrthoDB" id="9806513at2"/>
<feature type="domain" description="HTH merR-type" evidence="2">
    <location>
        <begin position="8"/>
        <end position="77"/>
    </location>
</feature>
<evidence type="ECO:0000259" key="2">
    <source>
        <dbReference type="PROSITE" id="PS50937"/>
    </source>
</evidence>
<comment type="caution">
    <text evidence="3">The sequence shown here is derived from an EMBL/GenBank/DDBJ whole genome shotgun (WGS) entry which is preliminary data.</text>
</comment>
<dbReference type="RefSeq" id="WP_153406753.1">
    <property type="nucleotide sequence ID" value="NZ_ML762452.1"/>
</dbReference>
<dbReference type="PANTHER" id="PTHR30204">
    <property type="entry name" value="REDOX-CYCLING DRUG-SENSING TRANSCRIPTIONAL ACTIVATOR SOXR"/>
    <property type="match status" value="1"/>
</dbReference>
<gene>
    <name evidence="3" type="ORF">F9U64_20565</name>
</gene>
<dbReference type="PROSITE" id="PS50937">
    <property type="entry name" value="HTH_MERR_2"/>
    <property type="match status" value="1"/>
</dbReference>
<dbReference type="GO" id="GO:0003700">
    <property type="term" value="F:DNA-binding transcription factor activity"/>
    <property type="evidence" value="ECO:0007669"/>
    <property type="project" value="InterPro"/>
</dbReference>
<dbReference type="SUPFAM" id="SSF46955">
    <property type="entry name" value="Putative DNA-binding domain"/>
    <property type="match status" value="1"/>
</dbReference>
<dbReference type="SMART" id="SM00422">
    <property type="entry name" value="HTH_MERR"/>
    <property type="match status" value="1"/>
</dbReference>
<evidence type="ECO:0000313" key="3">
    <source>
        <dbReference type="EMBL" id="KAB8126153.1"/>
    </source>
</evidence>
<evidence type="ECO:0000256" key="1">
    <source>
        <dbReference type="ARBA" id="ARBA00023125"/>
    </source>
</evidence>
<keyword evidence="1" id="KW-0238">DNA-binding</keyword>
<evidence type="ECO:0000313" key="4">
    <source>
        <dbReference type="Proteomes" id="UP000480246"/>
    </source>
</evidence>
<sequence length="134" mass="15724">MKEITEAFMSIKEAAEFSGLSEATIRYYEKIGLLPFATRKANGHRTYSKQQIEGILFLTRLKRTGMKLEEIKHFLQLFEAGPTTIQQRISILEDQRKKINEDISQLMETKRIIEYKIKNYNETLVHPVFQHSNC</sequence>
<keyword evidence="4" id="KW-1185">Reference proteome</keyword>
<dbReference type="CDD" id="cd01109">
    <property type="entry name" value="HTH_YyaN"/>
    <property type="match status" value="1"/>
</dbReference>